<feature type="transmembrane region" description="Helical" evidence="1">
    <location>
        <begin position="770"/>
        <end position="790"/>
    </location>
</feature>
<feature type="transmembrane region" description="Helical" evidence="1">
    <location>
        <begin position="733"/>
        <end position="758"/>
    </location>
</feature>
<sequence length="1052" mass="115171">MRKAHQSSSPQLSFDTSLSEVSQAIGFTQDRLELKSGPNGRGLFAKRRLNEGDTILAVPLSLCILAEREEAIHIPGVPWDEHANVEKLKRTKACRDAYVLPWPIRSAVALLDLADGSGGRFWEEYTCHENGLLPAPEEYSMPLMLPDDLLDMLADATCVETTREERSQLCQLLGEVDSVERRGALWAAACVRSRNFALTDELFAVAPFLDMANHAAQPNAEVGTQATAIARLKGVPTGNLQIVATRPIEAGDEVTISYGPNMTNEQLFARYGFTMSPPPPRDAVEFAAVLNAEYLRELAEAGQAPPRPPLRLNQHAFVEANGASDAESWAPESDAVLRAAMESLPLDEADTSSELELELNNARELLEEAMIRLDGAVDPDVDETWLDEHNDGDDVRLYACVAYLAKHRTKKKTPASQLADVVAQASSWAERMNENQTFQSAFRSRGTGSGAEVGHNNNQVKAVPSFRNDLASLDSHVEFKATQFVRTLVYEMAPPAINTLTVLLFETIIFKHTFHQAWRCVLARFLLPVPFCGPVLRLIGDSSWELNIANFCFYILENGIWVSLFIVVLVPEIRDELSTLELVPICVLFVVRATVLALKYAYLPVSYVGGDDVLGLMYTKEFSIQTMYATLVLQAWNNPHGETNLDKEKKASEVLRCEMEAACMVADVRLDDIEVHVGTEAAAAAIRAAALGVGQRSTALISASPKSVSAKELLASIISAHYGKGIPEFMNNVIYVVTLVFAGSFPAVRAICGAPAFGTTHLGKLACVSHFFYCINGFLVNLAFATSAAWDFRIRRFSLESLASMLVYPGERAANLGERAEKATRDDVEAGQRYSSAAGRGGNDQSRIYIDVKNPSSCLAWSLVRRAVRKVGTQWMYRMNAYSVVFLAAAIACTGALQALYYGVDAYPHRLVAAVGLFMVAMCISFLCSFAVFEAARINEAVPDHLMILKREMVALAAALAGSTFDDEGEGRKSRMEATLHLLKQVSSTMQHEELVCDPFVVFGRVTAGPGAIGATVGVLISMLIVALQRLSYLLDQGWNYSGRYGEFVAPD</sequence>
<reference evidence="3" key="1">
    <citation type="submission" date="2020-10" db="EMBL/GenBank/DDBJ databases">
        <title>Unveiling of a novel bifunctional photoreceptor, Dualchrome1, isolated from a cosmopolitan green alga.</title>
        <authorList>
            <person name="Suzuki S."/>
            <person name="Kawachi M."/>
        </authorList>
    </citation>
    <scope>NUCLEOTIDE SEQUENCE</scope>
    <source>
        <strain evidence="3">NIES 2893</strain>
    </source>
</reference>
<keyword evidence="1" id="KW-0472">Membrane</keyword>
<feature type="transmembrane region" description="Helical" evidence="1">
    <location>
        <begin position="879"/>
        <end position="901"/>
    </location>
</feature>
<feature type="domain" description="SET" evidence="2">
    <location>
        <begin position="30"/>
        <end position="259"/>
    </location>
</feature>
<dbReference type="OrthoDB" id="5945798at2759"/>
<dbReference type="CDD" id="cd10527">
    <property type="entry name" value="SET_LSMT"/>
    <property type="match status" value="1"/>
</dbReference>
<feature type="transmembrane region" description="Helical" evidence="1">
    <location>
        <begin position="913"/>
        <end position="936"/>
    </location>
</feature>
<evidence type="ECO:0000313" key="4">
    <source>
        <dbReference type="Proteomes" id="UP000660262"/>
    </source>
</evidence>
<keyword evidence="1" id="KW-0812">Transmembrane</keyword>
<dbReference type="PANTHER" id="PTHR13271">
    <property type="entry name" value="UNCHARACTERIZED PUTATIVE METHYLTRANSFERASE"/>
    <property type="match status" value="1"/>
</dbReference>
<dbReference type="Proteomes" id="UP000660262">
    <property type="component" value="Unassembled WGS sequence"/>
</dbReference>
<feature type="transmembrane region" description="Helical" evidence="1">
    <location>
        <begin position="582"/>
        <end position="602"/>
    </location>
</feature>
<dbReference type="SMART" id="SM00317">
    <property type="entry name" value="SET"/>
    <property type="match status" value="1"/>
</dbReference>
<dbReference type="SUPFAM" id="SSF82199">
    <property type="entry name" value="SET domain"/>
    <property type="match status" value="1"/>
</dbReference>
<dbReference type="PANTHER" id="PTHR13271:SF154">
    <property type="entry name" value="GRIP DOMAIN-CONTAINING PROTEIN"/>
    <property type="match status" value="1"/>
</dbReference>
<dbReference type="EMBL" id="BNJQ01000001">
    <property type="protein sequence ID" value="GHP01518.1"/>
    <property type="molecule type" value="Genomic_DNA"/>
</dbReference>
<keyword evidence="4" id="KW-1185">Reference proteome</keyword>
<dbReference type="PROSITE" id="PS50280">
    <property type="entry name" value="SET"/>
    <property type="match status" value="1"/>
</dbReference>
<feature type="transmembrane region" description="Helical" evidence="1">
    <location>
        <begin position="551"/>
        <end position="570"/>
    </location>
</feature>
<dbReference type="InterPro" id="IPR046341">
    <property type="entry name" value="SET_dom_sf"/>
</dbReference>
<evidence type="ECO:0000256" key="1">
    <source>
        <dbReference type="SAM" id="Phobius"/>
    </source>
</evidence>
<feature type="transmembrane region" description="Helical" evidence="1">
    <location>
        <begin position="1008"/>
        <end position="1028"/>
    </location>
</feature>
<name>A0A830H4H0_9CHLO</name>
<dbReference type="AlphaFoldDB" id="A0A830H4H0"/>
<organism evidence="3 4">
    <name type="scientific">Pycnococcus provasolii</name>
    <dbReference type="NCBI Taxonomy" id="41880"/>
    <lineage>
        <taxon>Eukaryota</taxon>
        <taxon>Viridiplantae</taxon>
        <taxon>Chlorophyta</taxon>
        <taxon>Pseudoscourfieldiophyceae</taxon>
        <taxon>Pseudoscourfieldiales</taxon>
        <taxon>Pycnococcaceae</taxon>
        <taxon>Pycnococcus</taxon>
    </lineage>
</organism>
<dbReference type="Pfam" id="PF00856">
    <property type="entry name" value="SET"/>
    <property type="match status" value="1"/>
</dbReference>
<dbReference type="Gene3D" id="3.90.1410.10">
    <property type="entry name" value="set domain protein methyltransferase, domain 1"/>
    <property type="match status" value="1"/>
</dbReference>
<accession>A0A830H4H0</accession>
<dbReference type="GO" id="GO:0016279">
    <property type="term" value="F:protein-lysine N-methyltransferase activity"/>
    <property type="evidence" value="ECO:0007669"/>
    <property type="project" value="TreeGrafter"/>
</dbReference>
<protein>
    <recommendedName>
        <fullName evidence="2">SET domain-containing protein</fullName>
    </recommendedName>
</protein>
<gene>
    <name evidence="3" type="ORF">PPROV_000027400</name>
</gene>
<dbReference type="InterPro" id="IPR001214">
    <property type="entry name" value="SET_dom"/>
</dbReference>
<keyword evidence="1" id="KW-1133">Transmembrane helix</keyword>
<comment type="caution">
    <text evidence="3">The sequence shown here is derived from an EMBL/GenBank/DDBJ whole genome shotgun (WGS) entry which is preliminary data.</text>
</comment>
<proteinExistence type="predicted"/>
<evidence type="ECO:0000313" key="3">
    <source>
        <dbReference type="EMBL" id="GHP01518.1"/>
    </source>
</evidence>
<dbReference type="InterPro" id="IPR050600">
    <property type="entry name" value="SETD3_SETD6_MTase"/>
</dbReference>
<evidence type="ECO:0000259" key="2">
    <source>
        <dbReference type="PROSITE" id="PS50280"/>
    </source>
</evidence>